<name>A0A0G7ZNL7_9MOLU</name>
<gene>
    <name evidence="1" type="ORF">HEPPS_05740</name>
</gene>
<keyword evidence="2" id="KW-1185">Reference proteome</keyword>
<accession>A0A0G7ZNL7</accession>
<evidence type="ECO:0000313" key="2">
    <source>
        <dbReference type="Proteomes" id="UP000242141"/>
    </source>
</evidence>
<organism evidence="1 2">
    <name type="scientific">Candidatus Hepatoplasma crinochetorum</name>
    <dbReference type="NCBI Taxonomy" id="295596"/>
    <lineage>
        <taxon>Bacteria</taxon>
        <taxon>Bacillati</taxon>
        <taxon>Mycoplasmatota</taxon>
        <taxon>Mollicutes</taxon>
        <taxon>Candidatus Hepatoplasmataceae</taxon>
        <taxon>Candidatus Hepatoplasma</taxon>
    </lineage>
</organism>
<protein>
    <submittedName>
        <fullName evidence="1">| / putative oxidoreductase / 225391:226740 Reverse</fullName>
    </submittedName>
</protein>
<evidence type="ECO:0000313" key="1">
    <source>
        <dbReference type="EMBL" id="CRX37343.1"/>
    </source>
</evidence>
<dbReference type="AlphaFoldDB" id="A0A0G7ZNL7"/>
<dbReference type="EMBL" id="CWGI01000001">
    <property type="protein sequence ID" value="CRX37343.1"/>
    <property type="molecule type" value="Genomic_DNA"/>
</dbReference>
<sequence length="173" mass="21145">MVKNNNKNNLLHLKFNILITDSVNENILIQFKKWTNKYKKFIIYKKIKSEKDYIVKIDNFLIKEGDTKYFTNLKKKFKIYITKKLKIKEKEIIYLNDNKILDYKYKNSENKIRPYYVNNSNTQSNHKIILYQISSKKRTNLKKIKINNKFCYLNWEEPIIVNKFKLFKILIET</sequence>
<dbReference type="Proteomes" id="UP000242141">
    <property type="component" value="Unassembled WGS sequence"/>
</dbReference>
<proteinExistence type="predicted"/>
<reference evidence="2" key="1">
    <citation type="submission" date="2015-05" db="EMBL/GenBank/DDBJ databases">
        <authorList>
            <person name="Collingro A."/>
        </authorList>
    </citation>
    <scope>NUCLEOTIDE SEQUENCE [LARGE SCALE GENOMIC DNA]</scope>
    <source>
        <strain evidence="2">Ps</strain>
    </source>
</reference>